<keyword evidence="4" id="KW-1185">Reference proteome</keyword>
<evidence type="ECO:0000256" key="1">
    <source>
        <dbReference type="SAM" id="MobiDB-lite"/>
    </source>
</evidence>
<organism evidence="3 4">
    <name type="scientific">Elysia marginata</name>
    <dbReference type="NCBI Taxonomy" id="1093978"/>
    <lineage>
        <taxon>Eukaryota</taxon>
        <taxon>Metazoa</taxon>
        <taxon>Spiralia</taxon>
        <taxon>Lophotrochozoa</taxon>
        <taxon>Mollusca</taxon>
        <taxon>Gastropoda</taxon>
        <taxon>Heterobranchia</taxon>
        <taxon>Euthyneura</taxon>
        <taxon>Panpulmonata</taxon>
        <taxon>Sacoglossa</taxon>
        <taxon>Placobranchoidea</taxon>
        <taxon>Plakobranchidae</taxon>
        <taxon>Elysia</taxon>
    </lineage>
</organism>
<dbReference type="Proteomes" id="UP000762676">
    <property type="component" value="Unassembled WGS sequence"/>
</dbReference>
<dbReference type="EMBL" id="BMAT01000857">
    <property type="protein sequence ID" value="GFR74678.1"/>
    <property type="molecule type" value="Genomic_DNA"/>
</dbReference>
<feature type="compositionally biased region" description="Low complexity" evidence="1">
    <location>
        <begin position="140"/>
        <end position="150"/>
    </location>
</feature>
<feature type="region of interest" description="Disordered" evidence="1">
    <location>
        <begin position="444"/>
        <end position="490"/>
    </location>
</feature>
<keyword evidence="2" id="KW-1133">Transmembrane helix</keyword>
<evidence type="ECO:0000256" key="2">
    <source>
        <dbReference type="SAM" id="Phobius"/>
    </source>
</evidence>
<sequence length="594" mass="58835">MFAAGQGQLQASTTPALSNAPPDNLVHKETALSSLSKRYLLFLLVFSLAAIVHVAAATHTHATRTGQDLVSTALDPLDGTGGQAVPADLGMPAVDLTAGAPPPVALTPSPIPTPSAAPPTAFDLDDPFAGLDGGSDPIQSSGLPGLSPAPGGFPPAPAATDSAADLFGVGGSSSTASPGLFLGSMVGSTPAGASQPLPPTHSSGLFNPVMGQGSAQGYYQPAMNVPVVPAGGMNTLPTMAAAAAPVAPGSPSLGMAGSPARIMTRGGKAPASPSLSASHSGPGLEDAVKALGLAMSPAKTGPASKAAVNKPQSRPLSPGQPIMGSSYSTYDSAEGLGSGVGPNVLGSYVVEGSGLVGEQLVGQAGMPDQEADLSGQGMKQSSKAASSSNPSGFDAFGDVLQPMNKPSGAEAPQPSQQAKPLGSDLDTSLASLASNLNVGGGAAALKKDHQWQPKGESKLTGGNSFQRQPMAQSTTTGVPQWGAAQPGFQQPNMMGAPGAPMMYQQPMGAPMGQPMMGMVQPMGMMGGMHPMQPGMQPAMQPGMGMGGMMGGMQAGPPGMFNPQQPAMMGAFQPQRPPAPSNSGTSAVNDPFGAL</sequence>
<gene>
    <name evidence="3" type="ORF">ElyMa_000435700</name>
</gene>
<feature type="region of interest" description="Disordered" evidence="1">
    <location>
        <begin position="366"/>
        <end position="423"/>
    </location>
</feature>
<feature type="region of interest" description="Disordered" evidence="1">
    <location>
        <begin position="299"/>
        <end position="328"/>
    </location>
</feature>
<feature type="region of interest" description="Disordered" evidence="1">
    <location>
        <begin position="81"/>
        <end position="159"/>
    </location>
</feature>
<evidence type="ECO:0000313" key="4">
    <source>
        <dbReference type="Proteomes" id="UP000762676"/>
    </source>
</evidence>
<feature type="compositionally biased region" description="Low complexity" evidence="1">
    <location>
        <begin position="266"/>
        <end position="283"/>
    </location>
</feature>
<feature type="region of interest" description="Disordered" evidence="1">
    <location>
        <begin position="567"/>
        <end position="594"/>
    </location>
</feature>
<protein>
    <submittedName>
        <fullName evidence="3">Phosphatidylinositol-binding clathrin assembly protein-like isoform X4</fullName>
    </submittedName>
</protein>
<name>A0AAV4FMP1_9GAST</name>
<feature type="compositionally biased region" description="Basic and acidic residues" evidence="1">
    <location>
        <begin position="445"/>
        <end position="457"/>
    </location>
</feature>
<feature type="compositionally biased region" description="Pro residues" evidence="1">
    <location>
        <begin position="100"/>
        <end position="117"/>
    </location>
</feature>
<feature type="compositionally biased region" description="Polar residues" evidence="1">
    <location>
        <begin position="7"/>
        <end position="17"/>
    </location>
</feature>
<reference evidence="3 4" key="1">
    <citation type="journal article" date="2021" name="Elife">
        <title>Chloroplast acquisition without the gene transfer in kleptoplastic sea slugs, Plakobranchus ocellatus.</title>
        <authorList>
            <person name="Maeda T."/>
            <person name="Takahashi S."/>
            <person name="Yoshida T."/>
            <person name="Shimamura S."/>
            <person name="Takaki Y."/>
            <person name="Nagai Y."/>
            <person name="Toyoda A."/>
            <person name="Suzuki Y."/>
            <person name="Arimoto A."/>
            <person name="Ishii H."/>
            <person name="Satoh N."/>
            <person name="Nishiyama T."/>
            <person name="Hasebe M."/>
            <person name="Maruyama T."/>
            <person name="Minagawa J."/>
            <person name="Obokata J."/>
            <person name="Shigenobu S."/>
        </authorList>
    </citation>
    <scope>NUCLEOTIDE SEQUENCE [LARGE SCALE GENOMIC DNA]</scope>
</reference>
<feature type="region of interest" description="Disordered" evidence="1">
    <location>
        <begin position="189"/>
        <end position="208"/>
    </location>
</feature>
<feature type="region of interest" description="Disordered" evidence="1">
    <location>
        <begin position="255"/>
        <end position="283"/>
    </location>
</feature>
<dbReference type="AlphaFoldDB" id="A0AAV4FMP1"/>
<feature type="compositionally biased region" description="Low complexity" evidence="1">
    <location>
        <begin position="381"/>
        <end position="391"/>
    </location>
</feature>
<feature type="compositionally biased region" description="Polar residues" evidence="1">
    <location>
        <begin position="460"/>
        <end position="478"/>
    </location>
</feature>
<feature type="transmembrane region" description="Helical" evidence="2">
    <location>
        <begin position="39"/>
        <end position="57"/>
    </location>
</feature>
<keyword evidence="2" id="KW-0472">Membrane</keyword>
<accession>A0AAV4FMP1</accession>
<keyword evidence="2" id="KW-0812">Transmembrane</keyword>
<feature type="region of interest" description="Disordered" evidence="1">
    <location>
        <begin position="1"/>
        <end position="22"/>
    </location>
</feature>
<comment type="caution">
    <text evidence="3">The sequence shown here is derived from an EMBL/GenBank/DDBJ whole genome shotgun (WGS) entry which is preliminary data.</text>
</comment>
<evidence type="ECO:0000313" key="3">
    <source>
        <dbReference type="EMBL" id="GFR74678.1"/>
    </source>
</evidence>
<proteinExistence type="predicted"/>